<dbReference type="AlphaFoldDB" id="A0A369KY61"/>
<evidence type="ECO:0000313" key="4">
    <source>
        <dbReference type="Proteomes" id="UP000253934"/>
    </source>
</evidence>
<evidence type="ECO:0000256" key="2">
    <source>
        <dbReference type="RuleBase" id="RU362080"/>
    </source>
</evidence>
<dbReference type="Gene3D" id="3.40.1620.10">
    <property type="entry name" value="YefM-like domain"/>
    <property type="match status" value="1"/>
</dbReference>
<keyword evidence="4" id="KW-1185">Reference proteome</keyword>
<comment type="caution">
    <text evidence="3">The sequence shown here is derived from an EMBL/GenBank/DDBJ whole genome shotgun (WGS) entry which is preliminary data.</text>
</comment>
<dbReference type="Proteomes" id="UP000253934">
    <property type="component" value="Unassembled WGS sequence"/>
</dbReference>
<gene>
    <name evidence="3" type="ORF">DCC88_03930</name>
</gene>
<dbReference type="InterPro" id="IPR036165">
    <property type="entry name" value="YefM-like_sf"/>
</dbReference>
<reference evidence="3" key="1">
    <citation type="submission" date="2018-04" db="EMBL/GenBank/DDBJ databases">
        <title>Draft genome sequence of the Candidatus Spirobacillus cienkowskii, a pathogen of freshwater Daphnia species, reconstructed from hemolymph metagenomic reads.</title>
        <authorList>
            <person name="Bresciani L."/>
            <person name="Lemos L.N."/>
            <person name="Wale N."/>
            <person name="Lin J.Y."/>
            <person name="Fernandes G.R."/>
            <person name="Duffy M.A."/>
            <person name="Rodrigues J.M."/>
        </authorList>
    </citation>
    <scope>NUCLEOTIDE SEQUENCE [LARGE SCALE GENOMIC DNA]</scope>
    <source>
        <strain evidence="3">Binning01</strain>
    </source>
</reference>
<comment type="similarity">
    <text evidence="1 2">Belongs to the phD/YefM antitoxin family.</text>
</comment>
<proteinExistence type="inferred from homology"/>
<organism evidence="3 4">
    <name type="scientific">Spirobacillus cienkowskii</name>
    <dbReference type="NCBI Taxonomy" id="495820"/>
    <lineage>
        <taxon>Bacteria</taxon>
        <taxon>Pseudomonadati</taxon>
        <taxon>Bdellovibrionota</taxon>
        <taxon>Oligoflexia</taxon>
        <taxon>Silvanigrellales</taxon>
        <taxon>Spirobacillus</taxon>
    </lineage>
</organism>
<dbReference type="InterPro" id="IPR006442">
    <property type="entry name" value="Antitoxin_Phd/YefM"/>
</dbReference>
<name>A0A369KY61_9BACT</name>
<sequence>MLIINMHEAKTNLSKLIDEAVKSGAGFMIAKSGKPIVIVEPIKKEKNPVIYGLMKRKIKIDDEDFDSPSKEINEMFYGKA</sequence>
<dbReference type="EMBL" id="QOVW01000056">
    <property type="protein sequence ID" value="RDB36663.1"/>
    <property type="molecule type" value="Genomic_DNA"/>
</dbReference>
<comment type="function">
    <text evidence="2">Antitoxin component of a type II toxin-antitoxin (TA) system.</text>
</comment>
<protein>
    <recommendedName>
        <fullName evidence="2">Antitoxin</fullName>
    </recommendedName>
</protein>
<evidence type="ECO:0000256" key="1">
    <source>
        <dbReference type="ARBA" id="ARBA00009981"/>
    </source>
</evidence>
<accession>A0A369KY61</accession>
<evidence type="ECO:0000313" key="3">
    <source>
        <dbReference type="EMBL" id="RDB36663.1"/>
    </source>
</evidence>
<dbReference type="Pfam" id="PF02604">
    <property type="entry name" value="PhdYeFM_antitox"/>
    <property type="match status" value="1"/>
</dbReference>
<dbReference type="SUPFAM" id="SSF143120">
    <property type="entry name" value="YefM-like"/>
    <property type="match status" value="1"/>
</dbReference>
<dbReference type="RefSeq" id="WP_338635768.1">
    <property type="nucleotide sequence ID" value="NZ_CP146516.1"/>
</dbReference>